<evidence type="ECO:0000313" key="1">
    <source>
        <dbReference type="EMBL" id="PSN07902.1"/>
    </source>
</evidence>
<dbReference type="STRING" id="1388748.GCA_000463155_02019"/>
<proteinExistence type="predicted"/>
<dbReference type="RefSeq" id="WP_106877353.1">
    <property type="nucleotide sequence ID" value="NZ_PYEP01000004.1"/>
</dbReference>
<dbReference type="Proteomes" id="UP000240212">
    <property type="component" value="Unassembled WGS sequence"/>
</dbReference>
<dbReference type="InterPro" id="IPR052947">
    <property type="entry name" value="T6SS_Hcp1_domain"/>
</dbReference>
<organism evidence="1 2">
    <name type="scientific">Siccibacter turicensis</name>
    <dbReference type="NCBI Taxonomy" id="357233"/>
    <lineage>
        <taxon>Bacteria</taxon>
        <taxon>Pseudomonadati</taxon>
        <taxon>Pseudomonadota</taxon>
        <taxon>Gammaproteobacteria</taxon>
        <taxon>Enterobacterales</taxon>
        <taxon>Enterobacteriaceae</taxon>
        <taxon>Siccibacter</taxon>
    </lineage>
</organism>
<dbReference type="Gene3D" id="2.30.110.20">
    <property type="entry name" value="Hcp1-like"/>
    <property type="match status" value="1"/>
</dbReference>
<name>A0A2P8VK33_9ENTR</name>
<accession>A0A2P8VK33</accession>
<dbReference type="PANTHER" id="PTHR34319">
    <property type="entry name" value="MAJOR EXPORTED PROTEIN"/>
    <property type="match status" value="1"/>
</dbReference>
<dbReference type="InterPro" id="IPR008514">
    <property type="entry name" value="T6SS_Hcp"/>
</dbReference>
<dbReference type="Pfam" id="PF05638">
    <property type="entry name" value="T6SS_HCP"/>
    <property type="match status" value="1"/>
</dbReference>
<gene>
    <name evidence="1" type="ORF">C7G83_11575</name>
</gene>
<dbReference type="InterPro" id="IPR036624">
    <property type="entry name" value="Hcp1-lik_sf"/>
</dbReference>
<evidence type="ECO:0000313" key="2">
    <source>
        <dbReference type="Proteomes" id="UP000240212"/>
    </source>
</evidence>
<reference evidence="1 2" key="1">
    <citation type="submission" date="2018-03" db="EMBL/GenBank/DDBJ databases">
        <title>Draft genome sequence of the first documented clinical Siccibacter turicensis isolate in Austria.</title>
        <authorList>
            <person name="Lepuschitz S."/>
            <person name="Pekard-Amenitsch S."/>
            <person name="Haunold R."/>
            <person name="Schill S."/>
            <person name="Mach R."/>
            <person name="Allerberger F."/>
            <person name="Ruppitsch W."/>
            <person name="Forsythe S.J."/>
        </authorList>
    </citation>
    <scope>NUCLEOTIDE SEQUENCE [LARGE SCALE GENOMIC DNA]</scope>
    <source>
        <strain evidence="1 2">6100069499-17</strain>
    </source>
</reference>
<dbReference type="SUPFAM" id="SSF141452">
    <property type="entry name" value="Hcp1-like"/>
    <property type="match status" value="1"/>
</dbReference>
<dbReference type="OrthoDB" id="5674026at2"/>
<keyword evidence="2" id="KW-1185">Reference proteome</keyword>
<protein>
    <submittedName>
        <fullName evidence="1">Type VI secretion system tube protein Hcp</fullName>
    </submittedName>
</protein>
<comment type="caution">
    <text evidence="1">The sequence shown here is derived from an EMBL/GenBank/DDBJ whole genome shotgun (WGS) entry which is preliminary data.</text>
</comment>
<dbReference type="EMBL" id="PYEP01000004">
    <property type="protein sequence ID" value="PSN07902.1"/>
    <property type="molecule type" value="Genomic_DNA"/>
</dbReference>
<sequence length="164" mass="18955">MAIPVYLWLTDDAGNPVKGSVDLHGREGSIEIVELMHNVELPIDDKTGKITSKRQHGDYALIKELDCASSYLYQGVSSGRKFKQAVLKFYRVNYNGQEEEYFRVTMNNVRINEIEPFMFDIKNPVFEKHNHLEALYLAYEKITWHYLDGNIIHSDLWNGNAETA</sequence>
<dbReference type="NCBIfam" id="TIGR03344">
    <property type="entry name" value="VI_effect_Hcp1"/>
    <property type="match status" value="1"/>
</dbReference>
<dbReference type="AlphaFoldDB" id="A0A2P8VK33"/>
<dbReference type="PANTHER" id="PTHR34319:SF6">
    <property type="entry name" value="MAJOR EXPORTED PROTEIN"/>
    <property type="match status" value="1"/>
</dbReference>